<dbReference type="EMBL" id="MHHR01000002">
    <property type="protein sequence ID" value="OGY35265.1"/>
    <property type="molecule type" value="Genomic_DNA"/>
</dbReference>
<sequence length="106" mass="11170">MPDNNDLTGLDSSLLMASMSYIGVLVLVPIISGATKNPFIAFHTKQGLVILVGEILAIVAGIWISSLGGLLFVLMLIASIVGLFTSLHGERRYIPGVGTIADLFSL</sequence>
<accession>A0A1G1X5G2</accession>
<keyword evidence="1" id="KW-0472">Membrane</keyword>
<gene>
    <name evidence="2" type="ORF">A3D99_01190</name>
</gene>
<organism evidence="2 3">
    <name type="scientific">Candidatus Andersenbacteria bacterium RIFCSPHIGHO2_12_FULL_45_11</name>
    <dbReference type="NCBI Taxonomy" id="1797281"/>
    <lineage>
        <taxon>Bacteria</taxon>
        <taxon>Candidatus Anderseniibacteriota</taxon>
    </lineage>
</organism>
<keyword evidence="1" id="KW-0812">Transmembrane</keyword>
<protein>
    <recommendedName>
        <fullName evidence="4">DUF4870 domain-containing protein</fullName>
    </recommendedName>
</protein>
<feature type="transmembrane region" description="Helical" evidence="1">
    <location>
        <begin position="47"/>
        <end position="64"/>
    </location>
</feature>
<evidence type="ECO:0000313" key="2">
    <source>
        <dbReference type="EMBL" id="OGY35265.1"/>
    </source>
</evidence>
<keyword evidence="1" id="KW-1133">Transmembrane helix</keyword>
<reference evidence="2 3" key="1">
    <citation type="journal article" date="2016" name="Nat. Commun.">
        <title>Thousands of microbial genomes shed light on interconnected biogeochemical processes in an aquifer system.</title>
        <authorList>
            <person name="Anantharaman K."/>
            <person name="Brown C.T."/>
            <person name="Hug L.A."/>
            <person name="Sharon I."/>
            <person name="Castelle C.J."/>
            <person name="Probst A.J."/>
            <person name="Thomas B.C."/>
            <person name="Singh A."/>
            <person name="Wilkins M.J."/>
            <person name="Karaoz U."/>
            <person name="Brodie E.L."/>
            <person name="Williams K.H."/>
            <person name="Hubbard S.S."/>
            <person name="Banfield J.F."/>
        </authorList>
    </citation>
    <scope>NUCLEOTIDE SEQUENCE [LARGE SCALE GENOMIC DNA]</scope>
</reference>
<feature type="transmembrane region" description="Helical" evidence="1">
    <location>
        <begin position="70"/>
        <end position="87"/>
    </location>
</feature>
<proteinExistence type="predicted"/>
<evidence type="ECO:0000313" key="3">
    <source>
        <dbReference type="Proteomes" id="UP000177528"/>
    </source>
</evidence>
<name>A0A1G1X5G2_9BACT</name>
<feature type="transmembrane region" description="Helical" evidence="1">
    <location>
        <begin position="12"/>
        <end position="35"/>
    </location>
</feature>
<evidence type="ECO:0008006" key="4">
    <source>
        <dbReference type="Google" id="ProtNLM"/>
    </source>
</evidence>
<dbReference type="AlphaFoldDB" id="A0A1G1X5G2"/>
<evidence type="ECO:0000256" key="1">
    <source>
        <dbReference type="SAM" id="Phobius"/>
    </source>
</evidence>
<dbReference type="Proteomes" id="UP000177528">
    <property type="component" value="Unassembled WGS sequence"/>
</dbReference>
<comment type="caution">
    <text evidence="2">The sequence shown here is derived from an EMBL/GenBank/DDBJ whole genome shotgun (WGS) entry which is preliminary data.</text>
</comment>